<name>A0A327ZKV7_9ACTN</name>
<keyword evidence="1" id="KW-0808">Transferase</keyword>
<comment type="caution">
    <text evidence="1">The sequence shown here is derived from an EMBL/GenBank/DDBJ whole genome shotgun (WGS) entry which is preliminary data.</text>
</comment>
<dbReference type="RefSeq" id="WP_111647093.1">
    <property type="nucleotide sequence ID" value="NZ_JACHWI010000001.1"/>
</dbReference>
<dbReference type="PANTHER" id="PTHR36451:SF1">
    <property type="entry name" value="OMEGA-HYDROXY-BETA-DIHYDROMENAQUINONE-9 SULFOTRANSFERASE STF3"/>
    <property type="match status" value="1"/>
</dbReference>
<dbReference type="Pfam" id="PF13469">
    <property type="entry name" value="Sulfotransfer_3"/>
    <property type="match status" value="1"/>
</dbReference>
<dbReference type="OrthoDB" id="3337911at2"/>
<sequence>MANDRTDVGTVDDLHASAVRMTGLDDFGDSGYLDGLGVLLSAYRSEAALTPAGSKRTRQLLRGALVSRLLSEATWRQYPAFSQAPVTRPIFVTGLPRTGTTALHRLLAADPAHQGLELWLTEVPQPRPPRDSWPSHPVYALLREAYLAHSEFNGVHHLGPDQVEECWRLLCQSMTSVSFECTAFIPSYSFWLASVDWTPAYQRHRRNLQLIGLNDPERRWVLKNPSHLFALDALLAVYPDAIVIQTHRDPRAVIGSVCSLNAVASAGWSTVFEGPVLGRAQLSLWSRGLRSFREARARHDPSHFIDVRYEDFAGDPLGTVEAIYARLGVGLSDEARAAMAALHAGSGKPSHAYDLATYGLTPADVDNAFGLRE</sequence>
<dbReference type="InterPro" id="IPR027417">
    <property type="entry name" value="P-loop_NTPase"/>
</dbReference>
<keyword evidence="2" id="KW-1185">Reference proteome</keyword>
<reference evidence="1 2" key="1">
    <citation type="submission" date="2018-06" db="EMBL/GenBank/DDBJ databases">
        <title>Genomic Encyclopedia of Type Strains, Phase III (KMG-III): the genomes of soil and plant-associated and newly described type strains.</title>
        <authorList>
            <person name="Whitman W."/>
        </authorList>
    </citation>
    <scope>NUCLEOTIDE SEQUENCE [LARGE SCALE GENOMIC DNA]</scope>
    <source>
        <strain evidence="1 2">CGMCC 4.7090</strain>
    </source>
</reference>
<organism evidence="1 2">
    <name type="scientific">Actinoplanes lutulentus</name>
    <dbReference type="NCBI Taxonomy" id="1287878"/>
    <lineage>
        <taxon>Bacteria</taxon>
        <taxon>Bacillati</taxon>
        <taxon>Actinomycetota</taxon>
        <taxon>Actinomycetes</taxon>
        <taxon>Micromonosporales</taxon>
        <taxon>Micromonosporaceae</taxon>
        <taxon>Actinoplanes</taxon>
    </lineage>
</organism>
<accession>A0A327ZKV7</accession>
<protein>
    <submittedName>
        <fullName evidence="1">Sulfotransferase family protein</fullName>
    </submittedName>
</protein>
<proteinExistence type="predicted"/>
<dbReference type="PANTHER" id="PTHR36451">
    <property type="entry name" value="PAPS-DEPENDENT SULFOTRANSFERASE STF3"/>
    <property type="match status" value="1"/>
</dbReference>
<gene>
    <name evidence="1" type="ORF">B0I29_101453</name>
</gene>
<dbReference type="Gene3D" id="3.40.50.300">
    <property type="entry name" value="P-loop containing nucleotide triphosphate hydrolases"/>
    <property type="match status" value="1"/>
</dbReference>
<dbReference type="SUPFAM" id="SSF52540">
    <property type="entry name" value="P-loop containing nucleoside triphosphate hydrolases"/>
    <property type="match status" value="1"/>
</dbReference>
<evidence type="ECO:0000313" key="2">
    <source>
        <dbReference type="Proteomes" id="UP000249341"/>
    </source>
</evidence>
<dbReference type="AlphaFoldDB" id="A0A327ZKV7"/>
<dbReference type="Proteomes" id="UP000249341">
    <property type="component" value="Unassembled WGS sequence"/>
</dbReference>
<evidence type="ECO:0000313" key="1">
    <source>
        <dbReference type="EMBL" id="RAK43323.1"/>
    </source>
</evidence>
<dbReference type="GO" id="GO:0016740">
    <property type="term" value="F:transferase activity"/>
    <property type="evidence" value="ECO:0007669"/>
    <property type="project" value="UniProtKB-KW"/>
</dbReference>
<dbReference type="EMBL" id="QLMJ01000001">
    <property type="protein sequence ID" value="RAK43323.1"/>
    <property type="molecule type" value="Genomic_DNA"/>
</dbReference>
<dbReference type="InterPro" id="IPR052736">
    <property type="entry name" value="Stf3_sulfotransferase"/>
</dbReference>